<feature type="region of interest" description="Disordered" evidence="1">
    <location>
        <begin position="504"/>
        <end position="547"/>
    </location>
</feature>
<feature type="compositionally biased region" description="Basic and acidic residues" evidence="1">
    <location>
        <begin position="514"/>
        <end position="523"/>
    </location>
</feature>
<proteinExistence type="predicted"/>
<evidence type="ECO:0000313" key="2">
    <source>
        <dbReference type="Proteomes" id="UP000038045"/>
    </source>
</evidence>
<feature type="region of interest" description="Disordered" evidence="1">
    <location>
        <begin position="391"/>
        <end position="417"/>
    </location>
</feature>
<dbReference type="WBParaSite" id="PTRK_0001134600.1">
    <property type="protein sequence ID" value="PTRK_0001134600.1"/>
    <property type="gene ID" value="PTRK_0001134600"/>
</dbReference>
<feature type="compositionally biased region" description="Acidic residues" evidence="1">
    <location>
        <begin position="524"/>
        <end position="539"/>
    </location>
</feature>
<organism evidence="2 3">
    <name type="scientific">Parastrongyloides trichosuri</name>
    <name type="common">Possum-specific nematode worm</name>
    <dbReference type="NCBI Taxonomy" id="131310"/>
    <lineage>
        <taxon>Eukaryota</taxon>
        <taxon>Metazoa</taxon>
        <taxon>Ecdysozoa</taxon>
        <taxon>Nematoda</taxon>
        <taxon>Chromadorea</taxon>
        <taxon>Rhabditida</taxon>
        <taxon>Tylenchina</taxon>
        <taxon>Panagrolaimomorpha</taxon>
        <taxon>Strongyloidoidea</taxon>
        <taxon>Strongyloididae</taxon>
        <taxon>Parastrongyloides</taxon>
    </lineage>
</organism>
<evidence type="ECO:0000313" key="3">
    <source>
        <dbReference type="WBParaSite" id="PTRK_0001134600.1"/>
    </source>
</evidence>
<name>A0A0N4ZS65_PARTI</name>
<protein>
    <submittedName>
        <fullName evidence="3">RRM domain-containing protein</fullName>
    </submittedName>
</protein>
<reference evidence="3" key="1">
    <citation type="submission" date="2017-02" db="UniProtKB">
        <authorList>
            <consortium name="WormBaseParasite"/>
        </authorList>
    </citation>
    <scope>IDENTIFICATION</scope>
</reference>
<dbReference type="Proteomes" id="UP000038045">
    <property type="component" value="Unplaced"/>
</dbReference>
<accession>A0A0N4ZS65</accession>
<dbReference type="AlphaFoldDB" id="A0A0N4ZS65"/>
<dbReference type="STRING" id="131310.A0A0N4ZS65"/>
<keyword evidence="2" id="KW-1185">Reference proteome</keyword>
<evidence type="ECO:0000256" key="1">
    <source>
        <dbReference type="SAM" id="MobiDB-lite"/>
    </source>
</evidence>
<sequence>MAEVVSESNKNSNLPESLLQPEIINDGVTISDATISNISNDGKISENELENHVFGKNEKERKFRIFGIKFPGEWMDDEIISSILLKSESFHLNFNKTFQVEHYRQGDINITFKTLADAVQAYNVLDQTTVDNVRLKVHTTDHFEKAMTHYNNELKEKIGSDEVLNNIRKPLFNIDIENQLEEYSRRLYVADIPVGMREELFTNIIDLSIIEDYETKVDQIPGGYLQAEIIFKSKSLITAFIAEYRSKVSNREDSFKKTKILTAPEYLMYMEQRIIEENTPIEVDTINIAAEFSTEEISNRIEQYMMKRPISWQEVATKKDMYAICDTVSRQMGGLPDSLLKDAMMATLRKAKMSHQLPIVKNKITKLFGMWKQEVLSEKIFDRETKFKSSAANYIPPPEDDNRKRKRNKKDKTTLKKQMGMGDFLKRAQTDNLIEKYKDTEFEEEPVVEEPLFNENGEPLSFEAWSAISQNEKDVGVVTMNKEEMKKYVKPLKKVVIKKIETPESSNDNGITIEGDKQTREDKEEGEVSTDESSSSDEEDLKRPKKKRFTKTMDTAEILPIKEERGDIGILISKFYDCRVHIIESLNEQQKAGFLQYLKQTANAEMKPHLINQIFAELGNIGK</sequence>